<dbReference type="InterPro" id="IPR036691">
    <property type="entry name" value="Endo/exonu/phosph_ase_sf"/>
</dbReference>
<gene>
    <name evidence="6" type="ORF">ACFSUL_20825</name>
</gene>
<dbReference type="EMBL" id="JBHUMF010000035">
    <property type="protein sequence ID" value="MFD2683182.1"/>
    <property type="molecule type" value="Genomic_DNA"/>
</dbReference>
<feature type="domain" description="Endonuclease YhcR N-terminal" evidence="5">
    <location>
        <begin position="37"/>
        <end position="142"/>
    </location>
</feature>
<feature type="signal peptide" evidence="1">
    <location>
        <begin position="1"/>
        <end position="33"/>
    </location>
</feature>
<feature type="chain" id="PRO_5045222593" evidence="1">
    <location>
        <begin position="34"/>
        <end position="1211"/>
    </location>
</feature>
<dbReference type="Pfam" id="PF19886">
    <property type="entry name" value="DUF6359"/>
    <property type="match status" value="1"/>
</dbReference>
<feature type="domain" description="GH29D-like beta-sandwich" evidence="3">
    <location>
        <begin position="158"/>
        <end position="224"/>
    </location>
</feature>
<evidence type="ECO:0000313" key="6">
    <source>
        <dbReference type="EMBL" id="MFD2683182.1"/>
    </source>
</evidence>
<evidence type="ECO:0000256" key="1">
    <source>
        <dbReference type="SAM" id="SignalP"/>
    </source>
</evidence>
<dbReference type="InterPro" id="IPR059177">
    <property type="entry name" value="GH29D-like_dom"/>
</dbReference>
<feature type="domain" description="DUF5689" evidence="4">
    <location>
        <begin position="255"/>
        <end position="400"/>
    </location>
</feature>
<dbReference type="Pfam" id="PF13290">
    <property type="entry name" value="CHB_HEX_C_1"/>
    <property type="match status" value="2"/>
</dbReference>
<proteinExistence type="predicted"/>
<organism evidence="6 7">
    <name type="scientific">Bacillus seohaeanensis</name>
    <dbReference type="NCBI Taxonomy" id="284580"/>
    <lineage>
        <taxon>Bacteria</taxon>
        <taxon>Bacillati</taxon>
        <taxon>Bacillota</taxon>
        <taxon>Bacilli</taxon>
        <taxon>Bacillales</taxon>
        <taxon>Bacillaceae</taxon>
        <taxon>Bacillus</taxon>
    </lineage>
</organism>
<dbReference type="Pfam" id="PF03372">
    <property type="entry name" value="Exo_endo_phos"/>
    <property type="match status" value="1"/>
</dbReference>
<feature type="domain" description="Endonuclease/exonuclease/phosphatase" evidence="2">
    <location>
        <begin position="751"/>
        <end position="1041"/>
    </location>
</feature>
<accession>A0ABW5S090</accession>
<dbReference type="Pfam" id="PF18942">
    <property type="entry name" value="DUF5689"/>
    <property type="match status" value="1"/>
</dbReference>
<evidence type="ECO:0000259" key="3">
    <source>
        <dbReference type="Pfam" id="PF13290"/>
    </source>
</evidence>
<evidence type="ECO:0000259" key="2">
    <source>
        <dbReference type="Pfam" id="PF03372"/>
    </source>
</evidence>
<dbReference type="RefSeq" id="WP_377938253.1">
    <property type="nucleotide sequence ID" value="NZ_JBHUMF010000035.1"/>
</dbReference>
<dbReference type="CDD" id="cd04486">
    <property type="entry name" value="YhcR_OBF_like"/>
    <property type="match status" value="1"/>
</dbReference>
<evidence type="ECO:0000259" key="4">
    <source>
        <dbReference type="Pfam" id="PF18942"/>
    </source>
</evidence>
<dbReference type="InterPro" id="IPR045939">
    <property type="entry name" value="YhcR_N"/>
</dbReference>
<comment type="caution">
    <text evidence="6">The sequence shown here is derived from an EMBL/GenBank/DDBJ whole genome shotgun (WGS) entry which is preliminary data.</text>
</comment>
<dbReference type="InterPro" id="IPR005135">
    <property type="entry name" value="Endo/exonuclease/phosphatase"/>
</dbReference>
<evidence type="ECO:0000313" key="7">
    <source>
        <dbReference type="Proteomes" id="UP001597506"/>
    </source>
</evidence>
<keyword evidence="7" id="KW-1185">Reference proteome</keyword>
<feature type="domain" description="GH29D-like beta-sandwich" evidence="3">
    <location>
        <begin position="414"/>
        <end position="478"/>
    </location>
</feature>
<sequence length="1211" mass="130388">MKKKTWSRTFNIGLIFILMLSILAPIHPNSAKAADAITVSEAIANNTGTAAVEGYIVGVTNSGPSYTHNGPFTVATNLAIADSPDETDASKILPVQLPKNDIRTELNLVDHPENLGKKVQITGSLEAYFGAPGLKSPSSYAFVSETDPTKVQPVTAAPAAGAVASGTEVTLATATPDAKIFYTTDGSEPTSASTEYTGPVTIEEAQTIKAVATADGLDNSDVQTFDYTILQAETISEVRKKEVDSTVMTTGIVTATLGSTVYIQDDNAGIVLYGYDLDVERGDKVRAKGTLTEYSSLLEINVEASDVEVIEKVNVPSPLVLNASELTEEKEGMLVTLEEVSIDSFVGGNYIAKDSQGTEIQIRPQDAALLSTGVTYESITGVVGAYNDTYQLIPRDAADIIQDSSVVQTPIATPGAGLVNSGDAVTLSSQTDGATIYYTTDNSEPTTASNVYSEPITISENTTIKAIAVKNGLTNSKVAVFEYIIQDGDIRIHDIQGAKHTSLLENSNVTGVEGIVTHVVNNSEFYMQDLQPDNDPKTSEGILVYKSSHGVEVGDVVEVTGEVKEYVMDGYGERFTTDLTFTELSASTVTTTASDQELPAPIVIGKDRALPTEIIDNDGFATFDPDEDGIDFFESLEGMLVAVENPKVVAPPKYGEVIVVPENVETNTDAGGLKISETDYNPERIAIDIDDESFVAKTGDHFNGSIAGVVSYNYSNYKVLTDKNELPELVKGETTRDTTTISADSGKLTIASYNVENFSSKTDDAKVTKLAKAIVESLKQPDIIGLTEMQDNNGETDDGTTASDESFQTLIAKISELGGPTYAYTDIAPEDKQDGGVPGGNIRVGFLYNKDRVSLAEGTKGTATQSVGFENGSLTLNPGRIDPTNPAFNDSRKPLAAQFEFNGEPIIVVANHFNSKGGDLPLFGKVQPPVLGSEEQRMEIATIVNNFVKDIKTKDPDANIVLTGDFNDFVFSNPLKTLKGNELTNMIEKVPATERYSYTYQGNSQVLDHILVSNNLAESTAVDIVHINSSFTEAEGRASDHDPVLIQVALKNNAQQPTPAPENLKKYTFKNVNSNKINVTSKYAEIDLVQNVTLRKGLHLIGARYASLKGNALKDVTVYIKPTKPNAIINFNGTTVENIVIDGTNVKEIQGAKNIKNIKLKKGANLEDITFFTSEGELISSSSFLISSHYHEPLYYYLFQNKKERRIPHFS</sequence>
<dbReference type="Proteomes" id="UP001597506">
    <property type="component" value="Unassembled WGS sequence"/>
</dbReference>
<dbReference type="CDD" id="cd10283">
    <property type="entry name" value="MnuA_DNase1-like"/>
    <property type="match status" value="1"/>
</dbReference>
<dbReference type="SUPFAM" id="SSF56219">
    <property type="entry name" value="DNase I-like"/>
    <property type="match status" value="1"/>
</dbReference>
<keyword evidence="1" id="KW-0732">Signal</keyword>
<dbReference type="Gene3D" id="3.60.10.10">
    <property type="entry name" value="Endonuclease/exonuclease/phosphatase"/>
    <property type="match status" value="1"/>
</dbReference>
<name>A0ABW5S090_9BACI</name>
<dbReference type="PANTHER" id="PTHR42834">
    <property type="entry name" value="ENDONUCLEASE/EXONUCLEASE/PHOSPHATASE FAMILY PROTEIN (AFU_ORTHOLOGUE AFUA_3G09210)"/>
    <property type="match status" value="1"/>
</dbReference>
<dbReference type="InterPro" id="IPR043744">
    <property type="entry name" value="DUF5689"/>
</dbReference>
<reference evidence="7" key="1">
    <citation type="journal article" date="2019" name="Int. J. Syst. Evol. Microbiol.">
        <title>The Global Catalogue of Microorganisms (GCM) 10K type strain sequencing project: providing services to taxonomists for standard genome sequencing and annotation.</title>
        <authorList>
            <consortium name="The Broad Institute Genomics Platform"/>
            <consortium name="The Broad Institute Genome Sequencing Center for Infectious Disease"/>
            <person name="Wu L."/>
            <person name="Ma J."/>
        </authorList>
    </citation>
    <scope>NUCLEOTIDE SEQUENCE [LARGE SCALE GENOMIC DNA]</scope>
    <source>
        <strain evidence="7">KCTC 3913</strain>
    </source>
</reference>
<protein>
    <submittedName>
        <fullName evidence="6">Chitobiase/beta-hexosaminidase C-terminal domain-containing protein</fullName>
    </submittedName>
</protein>
<dbReference type="PANTHER" id="PTHR42834:SF1">
    <property type="entry name" value="ENDONUCLEASE_EXONUCLEASE_PHOSPHATASE FAMILY PROTEIN (AFU_ORTHOLOGUE AFUA_3G09210)"/>
    <property type="match status" value="1"/>
</dbReference>
<evidence type="ECO:0000259" key="5">
    <source>
        <dbReference type="Pfam" id="PF19886"/>
    </source>
</evidence>